<accession>A0AAV7P9T3</accession>
<dbReference type="AlphaFoldDB" id="A0AAV7P9T3"/>
<comment type="caution">
    <text evidence="1">The sequence shown here is derived from an EMBL/GenBank/DDBJ whole genome shotgun (WGS) entry which is preliminary data.</text>
</comment>
<keyword evidence="2" id="KW-1185">Reference proteome</keyword>
<dbReference type="EMBL" id="JANPWB010000011">
    <property type="protein sequence ID" value="KAJ1124905.1"/>
    <property type="molecule type" value="Genomic_DNA"/>
</dbReference>
<name>A0AAV7P9T3_PLEWA</name>
<evidence type="ECO:0000313" key="2">
    <source>
        <dbReference type="Proteomes" id="UP001066276"/>
    </source>
</evidence>
<dbReference type="Proteomes" id="UP001066276">
    <property type="component" value="Chromosome 7"/>
</dbReference>
<gene>
    <name evidence="1" type="ORF">NDU88_003352</name>
</gene>
<evidence type="ECO:0000313" key="1">
    <source>
        <dbReference type="EMBL" id="KAJ1124905.1"/>
    </source>
</evidence>
<organism evidence="1 2">
    <name type="scientific">Pleurodeles waltl</name>
    <name type="common">Iberian ribbed newt</name>
    <dbReference type="NCBI Taxonomy" id="8319"/>
    <lineage>
        <taxon>Eukaryota</taxon>
        <taxon>Metazoa</taxon>
        <taxon>Chordata</taxon>
        <taxon>Craniata</taxon>
        <taxon>Vertebrata</taxon>
        <taxon>Euteleostomi</taxon>
        <taxon>Amphibia</taxon>
        <taxon>Batrachia</taxon>
        <taxon>Caudata</taxon>
        <taxon>Salamandroidea</taxon>
        <taxon>Salamandridae</taxon>
        <taxon>Pleurodelinae</taxon>
        <taxon>Pleurodeles</taxon>
    </lineage>
</organism>
<reference evidence="1" key="1">
    <citation type="journal article" date="2022" name="bioRxiv">
        <title>Sequencing and chromosome-scale assembly of the giantPleurodeles waltlgenome.</title>
        <authorList>
            <person name="Brown T."/>
            <person name="Elewa A."/>
            <person name="Iarovenko S."/>
            <person name="Subramanian E."/>
            <person name="Araus A.J."/>
            <person name="Petzold A."/>
            <person name="Susuki M."/>
            <person name="Suzuki K.-i.T."/>
            <person name="Hayashi T."/>
            <person name="Toyoda A."/>
            <person name="Oliveira C."/>
            <person name="Osipova E."/>
            <person name="Leigh N.D."/>
            <person name="Simon A."/>
            <person name="Yun M.H."/>
        </authorList>
    </citation>
    <scope>NUCLEOTIDE SEQUENCE</scope>
    <source>
        <strain evidence="1">20211129_DDA</strain>
        <tissue evidence="1">Liver</tissue>
    </source>
</reference>
<proteinExistence type="predicted"/>
<sequence length="125" mass="13816">MVVALAVVGPLPSNKPSSPEKCSEVSWSISSFWQTSLNTSTFLVPEVGCFGRSAFKDVAVPGTHRPNYRHPEVGCGKPNFRKGRATMERKAICEGIDEIIKIFGPFGAARSRLLRVDRWMDVHVL</sequence>
<protein>
    <submittedName>
        <fullName evidence="1">Uncharacterized protein</fullName>
    </submittedName>
</protein>